<accession>A0A0F9JUF3</accession>
<evidence type="ECO:0008006" key="2">
    <source>
        <dbReference type="Google" id="ProtNLM"/>
    </source>
</evidence>
<dbReference type="EMBL" id="LAZR01016892">
    <property type="protein sequence ID" value="KKM02588.1"/>
    <property type="molecule type" value="Genomic_DNA"/>
</dbReference>
<protein>
    <recommendedName>
        <fullName evidence="2">TerB family tellurite resistance protein</fullName>
    </recommendedName>
</protein>
<evidence type="ECO:0000313" key="1">
    <source>
        <dbReference type="EMBL" id="KKM02588.1"/>
    </source>
</evidence>
<reference evidence="1" key="1">
    <citation type="journal article" date="2015" name="Nature">
        <title>Complex archaea that bridge the gap between prokaryotes and eukaryotes.</title>
        <authorList>
            <person name="Spang A."/>
            <person name="Saw J.H."/>
            <person name="Jorgensen S.L."/>
            <person name="Zaremba-Niedzwiedzka K."/>
            <person name="Martijn J."/>
            <person name="Lind A.E."/>
            <person name="van Eijk R."/>
            <person name="Schleper C."/>
            <person name="Guy L."/>
            <person name="Ettema T.J."/>
        </authorList>
    </citation>
    <scope>NUCLEOTIDE SEQUENCE</scope>
</reference>
<dbReference type="AlphaFoldDB" id="A0A0F9JUF3"/>
<gene>
    <name evidence="1" type="ORF">LCGC14_1782910</name>
</gene>
<comment type="caution">
    <text evidence="1">The sequence shown here is derived from an EMBL/GenBank/DDBJ whole genome shotgun (WGS) entry which is preliminary data.</text>
</comment>
<sequence>MKNLILIMFFPTLSYSQAYEAEVLTLNFAKYQEMVATVHEVRKGYRILKSGYEKISGVANEDYDLHRAFLDGLKSVSPAVKDYYKVKAIVDKQKLLIKNYKYLYRYIQKSEQFNPDEINILKNIFDNMVSDSLNNLDGLLMVVVASDMNMTDDSRLARINAIYKKMDAQLEFLNSLNDRIIKISIGRQREAQDYELNQNLNTYEGFILED</sequence>
<proteinExistence type="predicted"/>
<name>A0A0F9JUF3_9ZZZZ</name>
<organism evidence="1">
    <name type="scientific">marine sediment metagenome</name>
    <dbReference type="NCBI Taxonomy" id="412755"/>
    <lineage>
        <taxon>unclassified sequences</taxon>
        <taxon>metagenomes</taxon>
        <taxon>ecological metagenomes</taxon>
    </lineage>
</organism>